<dbReference type="Gene3D" id="3.40.50.720">
    <property type="entry name" value="NAD(P)-binding Rossmann-like Domain"/>
    <property type="match status" value="1"/>
</dbReference>
<reference evidence="1 2" key="1">
    <citation type="submission" date="2024-01" db="EMBL/GenBank/DDBJ databases">
        <authorList>
            <person name="Deng Y."/>
            <person name="Su J."/>
        </authorList>
    </citation>
    <scope>NUCLEOTIDE SEQUENCE [LARGE SCALE GENOMIC DNA]</scope>
    <source>
        <strain evidence="1 2">CPCC 100088</strain>
    </source>
</reference>
<keyword evidence="2" id="KW-1185">Reference proteome</keyword>
<dbReference type="CDD" id="cd05233">
    <property type="entry name" value="SDR_c"/>
    <property type="match status" value="1"/>
</dbReference>
<dbReference type="Proteomes" id="UP001438953">
    <property type="component" value="Unassembled WGS sequence"/>
</dbReference>
<dbReference type="PRINTS" id="PR00081">
    <property type="entry name" value="GDHRDH"/>
</dbReference>
<dbReference type="SUPFAM" id="SSF51735">
    <property type="entry name" value="NAD(P)-binding Rossmann-fold domains"/>
    <property type="match status" value="1"/>
</dbReference>
<evidence type="ECO:0000313" key="1">
    <source>
        <dbReference type="EMBL" id="MER5170859.1"/>
    </source>
</evidence>
<proteinExistence type="predicted"/>
<organism evidence="1 2">
    <name type="scientific">Thioclava kandeliae</name>
    <dbReference type="NCBI Taxonomy" id="3070818"/>
    <lineage>
        <taxon>Bacteria</taxon>
        <taxon>Pseudomonadati</taxon>
        <taxon>Pseudomonadota</taxon>
        <taxon>Alphaproteobacteria</taxon>
        <taxon>Rhodobacterales</taxon>
        <taxon>Paracoccaceae</taxon>
        <taxon>Thioclava</taxon>
    </lineage>
</organism>
<dbReference type="PANTHER" id="PTHR43975">
    <property type="entry name" value="ZGC:101858"/>
    <property type="match status" value="1"/>
</dbReference>
<gene>
    <name evidence="1" type="ORF">VSX56_03640</name>
</gene>
<dbReference type="InterPro" id="IPR002347">
    <property type="entry name" value="SDR_fam"/>
</dbReference>
<dbReference type="Pfam" id="PF13561">
    <property type="entry name" value="adh_short_C2"/>
    <property type="match status" value="1"/>
</dbReference>
<comment type="caution">
    <text evidence="1">The sequence shown here is derived from an EMBL/GenBank/DDBJ whole genome shotgun (WGS) entry which is preliminary data.</text>
</comment>
<name>A0ABV1SD68_9RHOB</name>
<evidence type="ECO:0000313" key="2">
    <source>
        <dbReference type="Proteomes" id="UP001438953"/>
    </source>
</evidence>
<dbReference type="RefSeq" id="WP_339113534.1">
    <property type="nucleotide sequence ID" value="NZ_JAYWLC010000002.1"/>
</dbReference>
<accession>A0ABV1SD68</accession>
<protein>
    <submittedName>
        <fullName evidence="1">SDR family oxidoreductase</fullName>
    </submittedName>
</protein>
<reference evidence="1 2" key="2">
    <citation type="submission" date="2024-06" db="EMBL/GenBank/DDBJ databases">
        <title>Thioclava kandeliae sp. nov. from a rhizosphere soil sample of Kandelia candel in a mangrove.</title>
        <authorList>
            <person name="Mu T."/>
        </authorList>
    </citation>
    <scope>NUCLEOTIDE SEQUENCE [LARGE SCALE GENOMIC DNA]</scope>
    <source>
        <strain evidence="1 2">CPCC 100088</strain>
    </source>
</reference>
<dbReference type="InterPro" id="IPR036291">
    <property type="entry name" value="NAD(P)-bd_dom_sf"/>
</dbReference>
<dbReference type="PANTHER" id="PTHR43975:SF2">
    <property type="entry name" value="EG:BACR7A4.14 PROTEIN-RELATED"/>
    <property type="match status" value="1"/>
</dbReference>
<sequence length="269" mass="28691">MSLSISGKTAIVTGAAHGIGLAIARHFVDRGANVMFADIDESRLKDEFADTDTSEGPVRIFAGDLCQKLNVANLLSATIDAFDRIDILVNTNRSFTPCDPLDPDQTVLDDMLSQNMKSSLRISQLTAKRMIAQAEKDGRTEGEIGSIVNISTLASTRSQPETLAYSIACAAQEQAVRGLAVALAPHRIRVNGVSFASVMSRSLQDALKENSEWREEIIGGTPLGRIAAPSELAETVQFLASSGASFTTGQIIRIDGGRGLLDAVQVPVF</sequence>
<dbReference type="EMBL" id="JAYWLC010000002">
    <property type="protein sequence ID" value="MER5170859.1"/>
    <property type="molecule type" value="Genomic_DNA"/>
</dbReference>